<gene>
    <name evidence="14" type="primary">folK</name>
    <name evidence="14" type="ORF">OD750_004395</name>
</gene>
<evidence type="ECO:0000256" key="6">
    <source>
        <dbReference type="ARBA" id="ARBA00022741"/>
    </source>
</evidence>
<keyword evidence="8" id="KW-0067">ATP-binding</keyword>
<dbReference type="Proteomes" id="UP001139971">
    <property type="component" value="Unassembled WGS sequence"/>
</dbReference>
<evidence type="ECO:0000256" key="12">
    <source>
        <dbReference type="ARBA" id="ARBA00033413"/>
    </source>
</evidence>
<evidence type="ECO:0000256" key="8">
    <source>
        <dbReference type="ARBA" id="ARBA00022840"/>
    </source>
</evidence>
<dbReference type="PANTHER" id="PTHR43071">
    <property type="entry name" value="2-AMINO-4-HYDROXY-6-HYDROXYMETHYLDIHYDROPTERIDINE PYROPHOSPHOKINASE"/>
    <property type="match status" value="1"/>
</dbReference>
<dbReference type="InterPro" id="IPR000550">
    <property type="entry name" value="Hppk"/>
</dbReference>
<keyword evidence="9" id="KW-0289">Folate biosynthesis</keyword>
<dbReference type="SUPFAM" id="SSF55083">
    <property type="entry name" value="6-hydroxymethyl-7,8-dihydropterin pyrophosphokinase, HPPK"/>
    <property type="match status" value="1"/>
</dbReference>
<dbReference type="NCBIfam" id="TIGR01498">
    <property type="entry name" value="folK"/>
    <property type="match status" value="1"/>
</dbReference>
<feature type="domain" description="7,8-dihydro-6-hydroxymethylpterin-pyrophosphokinase" evidence="13">
    <location>
        <begin position="89"/>
        <end position="100"/>
    </location>
</feature>
<reference evidence="14" key="1">
    <citation type="submission" date="2023-02" db="EMBL/GenBank/DDBJ databases">
        <title>Tahibacter soli sp. nov. isolated from soil.</title>
        <authorList>
            <person name="Baek J.H."/>
            <person name="Lee J.K."/>
            <person name="Choi D.G."/>
            <person name="Jeon C.O."/>
        </authorList>
    </citation>
    <scope>NUCLEOTIDE SEQUENCE</scope>
    <source>
        <strain evidence="14">BL</strain>
    </source>
</reference>
<name>A0A9X3YGI2_9GAMM</name>
<evidence type="ECO:0000256" key="2">
    <source>
        <dbReference type="ARBA" id="ARBA00005810"/>
    </source>
</evidence>
<dbReference type="InterPro" id="IPR035907">
    <property type="entry name" value="Hppk_sf"/>
</dbReference>
<dbReference type="CDD" id="cd00483">
    <property type="entry name" value="HPPK"/>
    <property type="match status" value="1"/>
</dbReference>
<dbReference type="GO" id="GO:0005524">
    <property type="term" value="F:ATP binding"/>
    <property type="evidence" value="ECO:0007669"/>
    <property type="project" value="UniProtKB-KW"/>
</dbReference>
<dbReference type="RefSeq" id="WP_263545081.1">
    <property type="nucleotide sequence ID" value="NZ_JAOVZO020000003.1"/>
</dbReference>
<comment type="pathway">
    <text evidence="1">Cofactor biosynthesis; tetrahydrofolate biosynthesis; 2-amino-4-hydroxy-6-hydroxymethyl-7,8-dihydropteridine diphosphate from 7,8-dihydroneopterin triphosphate: step 4/4.</text>
</comment>
<dbReference type="AlphaFoldDB" id="A0A9X3YGI2"/>
<organism evidence="14 15">
    <name type="scientific">Tahibacter soli</name>
    <dbReference type="NCBI Taxonomy" id="2983605"/>
    <lineage>
        <taxon>Bacteria</taxon>
        <taxon>Pseudomonadati</taxon>
        <taxon>Pseudomonadota</taxon>
        <taxon>Gammaproteobacteria</taxon>
        <taxon>Lysobacterales</taxon>
        <taxon>Rhodanobacteraceae</taxon>
        <taxon>Tahibacter</taxon>
    </lineage>
</organism>
<keyword evidence="7" id="KW-0418">Kinase</keyword>
<evidence type="ECO:0000256" key="7">
    <source>
        <dbReference type="ARBA" id="ARBA00022777"/>
    </source>
</evidence>
<dbReference type="GO" id="GO:0016301">
    <property type="term" value="F:kinase activity"/>
    <property type="evidence" value="ECO:0007669"/>
    <property type="project" value="UniProtKB-KW"/>
</dbReference>
<dbReference type="GO" id="GO:0003848">
    <property type="term" value="F:2-amino-4-hydroxy-6-hydroxymethyldihydropteridine diphosphokinase activity"/>
    <property type="evidence" value="ECO:0007669"/>
    <property type="project" value="UniProtKB-EC"/>
</dbReference>
<dbReference type="GO" id="GO:0046656">
    <property type="term" value="P:folic acid biosynthetic process"/>
    <property type="evidence" value="ECO:0007669"/>
    <property type="project" value="UniProtKB-KW"/>
</dbReference>
<comment type="similarity">
    <text evidence="2">Belongs to the HPPK family.</text>
</comment>
<evidence type="ECO:0000256" key="1">
    <source>
        <dbReference type="ARBA" id="ARBA00005051"/>
    </source>
</evidence>
<accession>A0A9X3YGI2</accession>
<evidence type="ECO:0000256" key="5">
    <source>
        <dbReference type="ARBA" id="ARBA00022679"/>
    </source>
</evidence>
<keyword evidence="5 14" id="KW-0808">Transferase</keyword>
<dbReference type="PANTHER" id="PTHR43071:SF1">
    <property type="entry name" value="2-AMINO-4-HYDROXY-6-HYDROXYMETHYLDIHYDROPTERIDINE PYROPHOSPHOKINASE"/>
    <property type="match status" value="1"/>
</dbReference>
<dbReference type="EMBL" id="JAOVZO020000003">
    <property type="protein sequence ID" value="MDC8011781.1"/>
    <property type="molecule type" value="Genomic_DNA"/>
</dbReference>
<dbReference type="Gene3D" id="3.30.70.560">
    <property type="entry name" value="7,8-Dihydro-6-hydroxymethylpterin-pyrophosphokinase HPPK"/>
    <property type="match status" value="1"/>
</dbReference>
<evidence type="ECO:0000313" key="14">
    <source>
        <dbReference type="EMBL" id="MDC8011781.1"/>
    </source>
</evidence>
<evidence type="ECO:0000256" key="11">
    <source>
        <dbReference type="ARBA" id="ARBA00029766"/>
    </source>
</evidence>
<dbReference type="PROSITE" id="PS00794">
    <property type="entry name" value="HPPK"/>
    <property type="match status" value="1"/>
</dbReference>
<sequence>MTIAHVGIGSNLGDSRRVVAGAVEALAALASTRVVRSSAHYATPPWGRVDQPPFINAVVEIDTALSAQELLAALLDIERAAGRVRDGSRWGPRVLDLDLLLYGDAIVSEPGLSVPHPHLAQRAFVLLPLAELAPDREVPGAGRVRDLVARVDSAGCRRLA</sequence>
<evidence type="ECO:0000256" key="4">
    <source>
        <dbReference type="ARBA" id="ARBA00016218"/>
    </source>
</evidence>
<keyword evidence="15" id="KW-1185">Reference proteome</keyword>
<evidence type="ECO:0000313" key="15">
    <source>
        <dbReference type="Proteomes" id="UP001139971"/>
    </source>
</evidence>
<keyword evidence="6" id="KW-0547">Nucleotide-binding</keyword>
<dbReference type="EC" id="2.7.6.3" evidence="3"/>
<proteinExistence type="inferred from homology"/>
<dbReference type="Pfam" id="PF01288">
    <property type="entry name" value="HPPK"/>
    <property type="match status" value="1"/>
</dbReference>
<evidence type="ECO:0000256" key="9">
    <source>
        <dbReference type="ARBA" id="ARBA00022909"/>
    </source>
</evidence>
<protein>
    <recommendedName>
        <fullName evidence="4">2-amino-4-hydroxy-6-hydroxymethyldihydropteridine pyrophosphokinase</fullName>
        <ecNumber evidence="3">2.7.6.3</ecNumber>
    </recommendedName>
    <alternativeName>
        <fullName evidence="11">6-hydroxymethyl-7,8-dihydropterin pyrophosphokinase</fullName>
    </alternativeName>
    <alternativeName>
        <fullName evidence="12">7,8-dihydro-6-hydroxymethylpterin-pyrophosphokinase</fullName>
    </alternativeName>
</protein>
<evidence type="ECO:0000259" key="13">
    <source>
        <dbReference type="PROSITE" id="PS00794"/>
    </source>
</evidence>
<comment type="caution">
    <text evidence="14">The sequence shown here is derived from an EMBL/GenBank/DDBJ whole genome shotgun (WGS) entry which is preliminary data.</text>
</comment>
<comment type="function">
    <text evidence="10">Catalyzes the transfer of pyrophosphate from adenosine triphosphate (ATP) to 6-hydroxymethyl-7,8-dihydropterin, an enzymatic step in folate biosynthesis pathway.</text>
</comment>
<evidence type="ECO:0000256" key="3">
    <source>
        <dbReference type="ARBA" id="ARBA00013253"/>
    </source>
</evidence>
<evidence type="ECO:0000256" key="10">
    <source>
        <dbReference type="ARBA" id="ARBA00029409"/>
    </source>
</evidence>